<evidence type="ECO:0000313" key="3">
    <source>
        <dbReference type="EMBL" id="BAQ49467.1"/>
    </source>
</evidence>
<name>A0A0C6FQX2_9HYPH</name>
<accession>A0A0C6FQX2</accession>
<feature type="domain" description="HNH nuclease" evidence="2">
    <location>
        <begin position="12"/>
        <end position="60"/>
    </location>
</feature>
<organism evidence="3 4">
    <name type="scientific">Methylobacterium aquaticum</name>
    <dbReference type="NCBI Taxonomy" id="270351"/>
    <lineage>
        <taxon>Bacteria</taxon>
        <taxon>Pseudomonadati</taxon>
        <taxon>Pseudomonadota</taxon>
        <taxon>Alphaproteobacteria</taxon>
        <taxon>Hyphomicrobiales</taxon>
        <taxon>Methylobacteriaceae</taxon>
        <taxon>Methylobacterium</taxon>
    </lineage>
</organism>
<reference evidence="3 4" key="1">
    <citation type="journal article" date="2015" name="Genome Announc.">
        <title>Complete Genome Sequence of Methylobacterium aquaticum Strain 22A, Isolated from Racomitrium japonicum Moss.</title>
        <authorList>
            <person name="Tani A."/>
            <person name="Ogura Y."/>
            <person name="Hayashi T."/>
            <person name="Kimbara K."/>
        </authorList>
    </citation>
    <scope>NUCLEOTIDE SEQUENCE [LARGE SCALE GENOMIC DNA]</scope>
    <source>
        <strain evidence="3 4">MA-22A</strain>
        <plasmid evidence="4">Plasmid pMaq22A_1p DNA</plasmid>
    </source>
</reference>
<reference evidence="4" key="2">
    <citation type="submission" date="2015-01" db="EMBL/GenBank/DDBJ databases">
        <title>Complete genome sequence of Methylobacterium aquaticum strain 22A.</title>
        <authorList>
            <person name="Tani A."/>
            <person name="Ogura Y."/>
            <person name="Hayashi T."/>
        </authorList>
    </citation>
    <scope>NUCLEOTIDE SEQUENCE [LARGE SCALE GENOMIC DNA]</scope>
    <source>
        <strain evidence="4">MA-22A</strain>
        <plasmid evidence="4">Plasmid pMaq22A_1p DNA</plasmid>
    </source>
</reference>
<dbReference type="GO" id="GO:0008270">
    <property type="term" value="F:zinc ion binding"/>
    <property type="evidence" value="ECO:0007669"/>
    <property type="project" value="InterPro"/>
</dbReference>
<dbReference type="CDD" id="cd00085">
    <property type="entry name" value="HNHc"/>
    <property type="match status" value="1"/>
</dbReference>
<keyword evidence="3" id="KW-0614">Plasmid</keyword>
<dbReference type="SMART" id="SM00507">
    <property type="entry name" value="HNHc"/>
    <property type="match status" value="1"/>
</dbReference>
<feature type="region of interest" description="Disordered" evidence="1">
    <location>
        <begin position="60"/>
        <end position="127"/>
    </location>
</feature>
<dbReference type="PATRIC" id="fig|270351.10.peg.6541"/>
<evidence type="ECO:0000313" key="4">
    <source>
        <dbReference type="Proteomes" id="UP000061432"/>
    </source>
</evidence>
<protein>
    <recommendedName>
        <fullName evidence="2">HNH nuclease domain-containing protein</fullName>
    </recommendedName>
</protein>
<dbReference type="InterPro" id="IPR002711">
    <property type="entry name" value="HNH"/>
</dbReference>
<dbReference type="EMBL" id="AP014705">
    <property type="protein sequence ID" value="BAQ49467.1"/>
    <property type="molecule type" value="Genomic_DNA"/>
</dbReference>
<dbReference type="GO" id="GO:0004519">
    <property type="term" value="F:endonuclease activity"/>
    <property type="evidence" value="ECO:0007669"/>
    <property type="project" value="InterPro"/>
</dbReference>
<dbReference type="AlphaFoldDB" id="A0A0C6FQX2"/>
<dbReference type="KEGG" id="maqu:Maq22A_1p36285"/>
<gene>
    <name evidence="3" type="ORF">Maq22A_1p36285</name>
</gene>
<evidence type="ECO:0000256" key="1">
    <source>
        <dbReference type="SAM" id="MobiDB-lite"/>
    </source>
</evidence>
<dbReference type="Pfam" id="PF01844">
    <property type="entry name" value="HNH"/>
    <property type="match status" value="1"/>
</dbReference>
<sequence>MQRQAIDRAAGRCEGLLPSGKRCPCELQPGRFQVDHVVPDAIGGPSILSNAQVLCTDCHDPKTQGDRKRIDKAKRQADAHLGIKDPHSRPIAGGQPLPPGRPAQRATAPLTKQLPPRRALYVPETRR</sequence>
<dbReference type="Proteomes" id="UP000061432">
    <property type="component" value="Plasmid pMaq22A_1p"/>
</dbReference>
<feature type="compositionally biased region" description="Basic and acidic residues" evidence="1">
    <location>
        <begin position="60"/>
        <end position="88"/>
    </location>
</feature>
<dbReference type="GO" id="GO:0003676">
    <property type="term" value="F:nucleic acid binding"/>
    <property type="evidence" value="ECO:0007669"/>
    <property type="project" value="InterPro"/>
</dbReference>
<dbReference type="Gene3D" id="1.10.30.50">
    <property type="match status" value="1"/>
</dbReference>
<evidence type="ECO:0000259" key="2">
    <source>
        <dbReference type="SMART" id="SM00507"/>
    </source>
</evidence>
<geneLocation type="plasmid" evidence="4">
    <name>pMaq22A_1p DNA</name>
</geneLocation>
<proteinExistence type="predicted"/>
<dbReference type="InterPro" id="IPR003615">
    <property type="entry name" value="HNH_nuc"/>
</dbReference>